<protein>
    <submittedName>
        <fullName evidence="1">Uncharacterized protein</fullName>
    </submittedName>
</protein>
<dbReference type="EMBL" id="JAUDFV010000133">
    <property type="protein sequence ID" value="KAL2726617.1"/>
    <property type="molecule type" value="Genomic_DNA"/>
</dbReference>
<sequence length="260" mass="29532">MSTTNERCTKCHGDHETGSIYCPKFNEKRIADSTKVSSAKSLDNGYIVQIVSIGIRPDNFYEAKMLLAPEIDMSSTKITVKGNNLRISVHRHLSKEFSDMIQKLPCNDLTKQILKHRENLLIPESIDSDEVRAVVDNKHRMLILTAPTIKPSKRLKIRYDYIDLKMISSGFKTRLKLSQIPDFYSINSKEYFAAEIKTEGFKVSTAALATENVLNIKLQELGGRRHVRNINFLIPTEANAKVASIEVFDDNTIFMRVPLV</sequence>
<dbReference type="Proteomes" id="UP001607302">
    <property type="component" value="Unassembled WGS sequence"/>
</dbReference>
<accession>A0ABD2B1M9</accession>
<keyword evidence="2" id="KW-1185">Reference proteome</keyword>
<name>A0ABD2B1M9_VESSQ</name>
<evidence type="ECO:0000313" key="1">
    <source>
        <dbReference type="EMBL" id="KAL2726617.1"/>
    </source>
</evidence>
<gene>
    <name evidence="1" type="ORF">V1478_006895</name>
</gene>
<dbReference type="AlphaFoldDB" id="A0ABD2B1M9"/>
<reference evidence="1 2" key="1">
    <citation type="journal article" date="2024" name="Ann. Entomol. Soc. Am.">
        <title>Genomic analyses of the southern and eastern yellowjacket wasps (Hymenoptera: Vespidae) reveal evolutionary signatures of social life.</title>
        <authorList>
            <person name="Catto M.A."/>
            <person name="Caine P.B."/>
            <person name="Orr S.E."/>
            <person name="Hunt B.G."/>
            <person name="Goodisman M.A.D."/>
        </authorList>
    </citation>
    <scope>NUCLEOTIDE SEQUENCE [LARGE SCALE GENOMIC DNA]</scope>
    <source>
        <strain evidence="1">233</strain>
        <tissue evidence="1">Head and thorax</tissue>
    </source>
</reference>
<organism evidence="1 2">
    <name type="scientific">Vespula squamosa</name>
    <name type="common">Southern yellow jacket</name>
    <name type="synonym">Wasp</name>
    <dbReference type="NCBI Taxonomy" id="30214"/>
    <lineage>
        <taxon>Eukaryota</taxon>
        <taxon>Metazoa</taxon>
        <taxon>Ecdysozoa</taxon>
        <taxon>Arthropoda</taxon>
        <taxon>Hexapoda</taxon>
        <taxon>Insecta</taxon>
        <taxon>Pterygota</taxon>
        <taxon>Neoptera</taxon>
        <taxon>Endopterygota</taxon>
        <taxon>Hymenoptera</taxon>
        <taxon>Apocrita</taxon>
        <taxon>Aculeata</taxon>
        <taxon>Vespoidea</taxon>
        <taxon>Vespidae</taxon>
        <taxon>Vespinae</taxon>
        <taxon>Vespula</taxon>
    </lineage>
</organism>
<evidence type="ECO:0000313" key="2">
    <source>
        <dbReference type="Proteomes" id="UP001607302"/>
    </source>
</evidence>
<proteinExistence type="predicted"/>
<comment type="caution">
    <text evidence="1">The sequence shown here is derived from an EMBL/GenBank/DDBJ whole genome shotgun (WGS) entry which is preliminary data.</text>
</comment>